<evidence type="ECO:0000313" key="6">
    <source>
        <dbReference type="EMBL" id="NDV33983.1"/>
    </source>
</evidence>
<name>A0A6B2LA99_9EUKA</name>
<evidence type="ECO:0000256" key="4">
    <source>
        <dbReference type="ARBA" id="ARBA00023128"/>
    </source>
</evidence>
<dbReference type="InterPro" id="IPR011419">
    <property type="entry name" value="ATP12_ATP_synth-F1-assembly"/>
</dbReference>
<dbReference type="Gene3D" id="3.30.2180.10">
    <property type="entry name" value="ATP12-like"/>
    <property type="match status" value="1"/>
</dbReference>
<dbReference type="InterPro" id="IPR023335">
    <property type="entry name" value="ATP12_ortho_dom_sf"/>
</dbReference>
<organism evidence="6">
    <name type="scientific">Arcella intermedia</name>
    <dbReference type="NCBI Taxonomy" id="1963864"/>
    <lineage>
        <taxon>Eukaryota</taxon>
        <taxon>Amoebozoa</taxon>
        <taxon>Tubulinea</taxon>
        <taxon>Elardia</taxon>
        <taxon>Arcellinida</taxon>
        <taxon>Sphaerothecina</taxon>
        <taxon>Arcellidae</taxon>
        <taxon>Arcella</taxon>
    </lineage>
</organism>
<comment type="similarity">
    <text evidence="2">Belongs to the ATP12 family.</text>
</comment>
<proteinExistence type="inferred from homology"/>
<dbReference type="AlphaFoldDB" id="A0A6B2LA99"/>
<reference evidence="6" key="1">
    <citation type="journal article" date="2020" name="J. Eukaryot. Microbiol.">
        <title>De novo Sequencing, Assembly and Annotation of the Transcriptome for the Free-Living Testate Amoeba Arcella intermedia.</title>
        <authorList>
            <person name="Ribeiro G.M."/>
            <person name="Porfirio-Sousa A.L."/>
            <person name="Maurer-Alcala X.X."/>
            <person name="Katz L.A."/>
            <person name="Lahr D.J.G."/>
        </authorList>
    </citation>
    <scope>NUCLEOTIDE SEQUENCE</scope>
</reference>
<accession>A0A6B2LA99</accession>
<keyword evidence="3" id="KW-0809">Transit peptide</keyword>
<dbReference type="PANTHER" id="PTHR21013:SF10">
    <property type="entry name" value="ATP SYNTHASE MITOCHONDRIAL F1 COMPLEX ASSEMBLY FACTOR 2"/>
    <property type="match status" value="1"/>
</dbReference>
<dbReference type="PANTHER" id="PTHR21013">
    <property type="entry name" value="ATP SYNTHASE MITOCHONDRIAL F1 COMPLEX ASSEMBLY FACTOR 2/ATP12 PROTEIN, MITOCHONDRIAL PRECURSOR"/>
    <property type="match status" value="1"/>
</dbReference>
<evidence type="ECO:0000256" key="3">
    <source>
        <dbReference type="ARBA" id="ARBA00022946"/>
    </source>
</evidence>
<dbReference type="GO" id="GO:0033615">
    <property type="term" value="P:mitochondrial proton-transporting ATP synthase complex assembly"/>
    <property type="evidence" value="ECO:0007669"/>
    <property type="project" value="TreeGrafter"/>
</dbReference>
<keyword evidence="4" id="KW-0496">Mitochondrion</keyword>
<dbReference type="Gene3D" id="1.10.3580.10">
    <property type="entry name" value="ATP12 ATPase"/>
    <property type="match status" value="1"/>
</dbReference>
<keyword evidence="5" id="KW-0143">Chaperone</keyword>
<evidence type="ECO:0000256" key="2">
    <source>
        <dbReference type="ARBA" id="ARBA00008231"/>
    </source>
</evidence>
<dbReference type="GO" id="GO:0005739">
    <property type="term" value="C:mitochondrion"/>
    <property type="evidence" value="ECO:0007669"/>
    <property type="project" value="UniProtKB-SubCell"/>
</dbReference>
<dbReference type="InterPro" id="IPR042272">
    <property type="entry name" value="ATP12_ATP_synth-F1-assembly_N"/>
</dbReference>
<protein>
    <submittedName>
        <fullName evidence="6">Uncharacterized protein</fullName>
    </submittedName>
</protein>
<comment type="subcellular location">
    <subcellularLocation>
        <location evidence="1">Mitochondrion</location>
    </subcellularLocation>
</comment>
<dbReference type="Pfam" id="PF07542">
    <property type="entry name" value="ATP12"/>
    <property type="match status" value="1"/>
</dbReference>
<dbReference type="EMBL" id="GIBP01005014">
    <property type="protein sequence ID" value="NDV33983.1"/>
    <property type="molecule type" value="Transcribed_RNA"/>
</dbReference>
<dbReference type="SUPFAM" id="SSF160909">
    <property type="entry name" value="ATP12-like"/>
    <property type="match status" value="1"/>
</dbReference>
<evidence type="ECO:0000256" key="5">
    <source>
        <dbReference type="ARBA" id="ARBA00023186"/>
    </source>
</evidence>
<sequence>MKLKRWYDQVNVEEIFENNKWAVTLDDRLIVTRNEKPLFVPTKQMALAVASEWEDIDGLVPLAVLPLTSLLARSHDDMPKFRNYYQDEILDFLQNDHVCFRDEDVQRDYEKQLEVHQPIVECFTKQTGLELGISHGCSSQDHPKKTIDTIHLFLKTLDDFTFHLFHSTIHATKSVATAVALWANAITIEHAISAVSLEEDLNANEHGFVEGAHDLKRAQTVVDVHCAALLLQLSGVPAPNQQTLSLLGDATKELEKLSQNEIEREARLNAMMLQQFKQALNSEIARDPENKKALQFFINTLEQKQEDSQPPKPKDQ</sequence>
<evidence type="ECO:0000256" key="1">
    <source>
        <dbReference type="ARBA" id="ARBA00004173"/>
    </source>
</evidence>